<dbReference type="Gene3D" id="4.10.240.10">
    <property type="entry name" value="Zn(2)-C6 fungal-type DNA-binding domain"/>
    <property type="match status" value="1"/>
</dbReference>
<dbReference type="SUPFAM" id="SSF57701">
    <property type="entry name" value="Zn2/Cys6 DNA-binding domain"/>
    <property type="match status" value="1"/>
</dbReference>
<dbReference type="EMBL" id="KV424100">
    <property type="protein sequence ID" value="KZT51594.1"/>
    <property type="molecule type" value="Genomic_DNA"/>
</dbReference>
<dbReference type="InterPro" id="IPR001138">
    <property type="entry name" value="Zn2Cys6_DnaBD"/>
</dbReference>
<evidence type="ECO:0000256" key="5">
    <source>
        <dbReference type="SAM" id="MobiDB-lite"/>
    </source>
</evidence>
<name>A0A165CX98_9BASI</name>
<dbReference type="STRING" id="1353952.A0A165CX98"/>
<evidence type="ECO:0000313" key="8">
    <source>
        <dbReference type="Proteomes" id="UP000076842"/>
    </source>
</evidence>
<feature type="region of interest" description="Disordered" evidence="5">
    <location>
        <begin position="242"/>
        <end position="275"/>
    </location>
</feature>
<dbReference type="Proteomes" id="UP000076842">
    <property type="component" value="Unassembled WGS sequence"/>
</dbReference>
<feature type="compositionally biased region" description="Pro residues" evidence="5">
    <location>
        <begin position="42"/>
        <end position="52"/>
    </location>
</feature>
<evidence type="ECO:0000259" key="6">
    <source>
        <dbReference type="PROSITE" id="PS50048"/>
    </source>
</evidence>
<dbReference type="GO" id="GO:0000981">
    <property type="term" value="F:DNA-binding transcription factor activity, RNA polymerase II-specific"/>
    <property type="evidence" value="ECO:0007669"/>
    <property type="project" value="InterPro"/>
</dbReference>
<feature type="compositionally biased region" description="Acidic residues" evidence="5">
    <location>
        <begin position="148"/>
        <end position="157"/>
    </location>
</feature>
<organism evidence="7 8">
    <name type="scientific">Calocera cornea HHB12733</name>
    <dbReference type="NCBI Taxonomy" id="1353952"/>
    <lineage>
        <taxon>Eukaryota</taxon>
        <taxon>Fungi</taxon>
        <taxon>Dikarya</taxon>
        <taxon>Basidiomycota</taxon>
        <taxon>Agaricomycotina</taxon>
        <taxon>Dacrymycetes</taxon>
        <taxon>Dacrymycetales</taxon>
        <taxon>Dacrymycetaceae</taxon>
        <taxon>Calocera</taxon>
    </lineage>
</organism>
<evidence type="ECO:0000256" key="1">
    <source>
        <dbReference type="ARBA" id="ARBA00023015"/>
    </source>
</evidence>
<dbReference type="InterPro" id="IPR050675">
    <property type="entry name" value="OAF3"/>
</dbReference>
<dbReference type="AlphaFoldDB" id="A0A165CX98"/>
<proteinExistence type="predicted"/>
<protein>
    <recommendedName>
        <fullName evidence="6">Zn(2)-C6 fungal-type domain-containing protein</fullName>
    </recommendedName>
</protein>
<dbReference type="GO" id="GO:0003677">
    <property type="term" value="F:DNA binding"/>
    <property type="evidence" value="ECO:0007669"/>
    <property type="project" value="UniProtKB-KW"/>
</dbReference>
<evidence type="ECO:0000256" key="4">
    <source>
        <dbReference type="ARBA" id="ARBA00023242"/>
    </source>
</evidence>
<keyword evidence="3" id="KW-0804">Transcription</keyword>
<dbReference type="PANTHER" id="PTHR31069:SF32">
    <property type="entry name" value="ARGININE METABOLISM REGULATION PROTEIN II"/>
    <property type="match status" value="1"/>
</dbReference>
<keyword evidence="8" id="KW-1185">Reference proteome</keyword>
<evidence type="ECO:0000256" key="3">
    <source>
        <dbReference type="ARBA" id="ARBA00023163"/>
    </source>
</evidence>
<feature type="region of interest" description="Disordered" evidence="5">
    <location>
        <begin position="124"/>
        <end position="193"/>
    </location>
</feature>
<dbReference type="PANTHER" id="PTHR31069">
    <property type="entry name" value="OLEATE-ACTIVATED TRANSCRIPTION FACTOR 1-RELATED"/>
    <property type="match status" value="1"/>
</dbReference>
<dbReference type="PROSITE" id="PS50048">
    <property type="entry name" value="ZN2_CY6_FUNGAL_2"/>
    <property type="match status" value="1"/>
</dbReference>
<dbReference type="Pfam" id="PF00172">
    <property type="entry name" value="Zn_clus"/>
    <property type="match status" value="1"/>
</dbReference>
<evidence type="ECO:0000256" key="2">
    <source>
        <dbReference type="ARBA" id="ARBA00023125"/>
    </source>
</evidence>
<keyword evidence="1" id="KW-0805">Transcription regulation</keyword>
<dbReference type="CDD" id="cd00067">
    <property type="entry name" value="GAL4"/>
    <property type="match status" value="1"/>
</dbReference>
<keyword evidence="2" id="KW-0238">DNA-binding</keyword>
<keyword evidence="4" id="KW-0539">Nucleus</keyword>
<feature type="region of interest" description="Disordered" evidence="5">
    <location>
        <begin position="1"/>
        <end position="80"/>
    </location>
</feature>
<accession>A0A165CX98</accession>
<reference evidence="7 8" key="1">
    <citation type="journal article" date="2016" name="Mol. Biol. Evol.">
        <title>Comparative Genomics of Early-Diverging Mushroom-Forming Fungi Provides Insights into the Origins of Lignocellulose Decay Capabilities.</title>
        <authorList>
            <person name="Nagy L.G."/>
            <person name="Riley R."/>
            <person name="Tritt A."/>
            <person name="Adam C."/>
            <person name="Daum C."/>
            <person name="Floudas D."/>
            <person name="Sun H."/>
            <person name="Yadav J.S."/>
            <person name="Pangilinan J."/>
            <person name="Larsson K.H."/>
            <person name="Matsuura K."/>
            <person name="Barry K."/>
            <person name="Labutti K."/>
            <person name="Kuo R."/>
            <person name="Ohm R.A."/>
            <person name="Bhattacharya S.S."/>
            <person name="Shirouzu T."/>
            <person name="Yoshinaga Y."/>
            <person name="Martin F.M."/>
            <person name="Grigoriev I.V."/>
            <person name="Hibbett D.S."/>
        </authorList>
    </citation>
    <scope>NUCLEOTIDE SEQUENCE [LARGE SCALE GENOMIC DNA]</scope>
    <source>
        <strain evidence="7 8">HHB12733</strain>
    </source>
</reference>
<evidence type="ECO:0000313" key="7">
    <source>
        <dbReference type="EMBL" id="KZT51594.1"/>
    </source>
</evidence>
<feature type="domain" description="Zn(2)-C6 fungal-type" evidence="6">
    <location>
        <begin position="197"/>
        <end position="227"/>
    </location>
</feature>
<sequence>MAKRKVTIVEEPTIVAPVDPSLREDGAEETSPPGAHEQAVEAPPPPQVPYPLPSTSGQDGKHAQQGAEPPLPPNLVTPPAGYYGYPYGPWGFQPMPYPGAVPGMPFPPPPPGYQLPPYLTNGQVPGMPQLMYGPAPVPVPPPQAESAGSEEGDEGYSEADGSKPDDDEYKPERKRVRKSRPTLPHDPDHTPKKANIACNYCRKRKIKCDETKPACLSCVRLGQECSYDDERRFRGKAKSTLAKEKKSSKMAARHKANSFAKEMPQMKFSNVPMSGDPPMSEALNLAALGQMPPGNMPKFMFWNAPPNVGAPTA</sequence>
<gene>
    <name evidence="7" type="ORF">CALCODRAFT_487791</name>
</gene>
<dbReference type="GO" id="GO:0008270">
    <property type="term" value="F:zinc ion binding"/>
    <property type="evidence" value="ECO:0007669"/>
    <property type="project" value="InterPro"/>
</dbReference>
<dbReference type="SMART" id="SM00066">
    <property type="entry name" value="GAL4"/>
    <property type="match status" value="1"/>
</dbReference>
<dbReference type="OrthoDB" id="39175at2759"/>
<dbReference type="InterPro" id="IPR036864">
    <property type="entry name" value="Zn2-C6_fun-type_DNA-bd_sf"/>
</dbReference>
<dbReference type="PROSITE" id="PS00463">
    <property type="entry name" value="ZN2_CY6_FUNGAL_1"/>
    <property type="match status" value="1"/>
</dbReference>
<dbReference type="InParanoid" id="A0A165CX98"/>